<dbReference type="Gene3D" id="2.60.120.260">
    <property type="entry name" value="Galactose-binding domain-like"/>
    <property type="match status" value="1"/>
</dbReference>
<dbReference type="GO" id="GO:0007155">
    <property type="term" value="P:cell adhesion"/>
    <property type="evidence" value="ECO:0007669"/>
    <property type="project" value="UniProtKB-KW"/>
</dbReference>
<keyword evidence="5" id="KW-0472">Membrane</keyword>
<dbReference type="PROSITE" id="PS01285">
    <property type="entry name" value="FA58C_1"/>
    <property type="match status" value="1"/>
</dbReference>
<keyword evidence="6" id="KW-1015">Disulfide bond</keyword>
<feature type="domain" description="F5/8 type C" evidence="8">
    <location>
        <begin position="43"/>
        <end position="196"/>
    </location>
</feature>
<dbReference type="PANTHER" id="PTHR46806:SF5">
    <property type="entry name" value="F5_8 TYPE C DOMAIN-CONTAINING PROTEIN"/>
    <property type="match status" value="1"/>
</dbReference>
<feature type="chain" id="PRO_5010302724" evidence="7">
    <location>
        <begin position="21"/>
        <end position="196"/>
    </location>
</feature>
<gene>
    <name evidence="10" type="primary">LOC106166440</name>
</gene>
<sequence length="196" mass="22512">MGMRQAKVLILLVLYVAVQSRKLKDEVKVLTNRLNSLAPPENCMDLLVSGKHPISDNMITASSYWNKDAAHSPVISRINNNYRHVGAWCATKNDQHQWLQFDLGTVRKVTAILTKGREFDHNQYVREYQVHYGNSSQLQMKAYGDANGRIKTFKGNVDTRNIQENVLYPPIYARYVRINPTSWYGHISMRADLRGC</sequence>
<dbReference type="InParanoid" id="A0A1S3IQG0"/>
<dbReference type="SUPFAM" id="SSF49785">
    <property type="entry name" value="Galactose-binding domain-like"/>
    <property type="match status" value="1"/>
</dbReference>
<dbReference type="FunFam" id="2.60.120.260:FF:000016">
    <property type="entry name" value="Contactin-associated protein-like 4 isoform 1"/>
    <property type="match status" value="1"/>
</dbReference>
<dbReference type="KEGG" id="lak:106166440"/>
<dbReference type="CDD" id="cd00057">
    <property type="entry name" value="FA58C"/>
    <property type="match status" value="1"/>
</dbReference>
<keyword evidence="4" id="KW-0130">Cell adhesion</keyword>
<dbReference type="PANTHER" id="PTHR46806">
    <property type="entry name" value="F5/8 TYPE C DOMAIN-CONTAINING PROTEIN"/>
    <property type="match status" value="1"/>
</dbReference>
<evidence type="ECO:0000256" key="2">
    <source>
        <dbReference type="ARBA" id="ARBA00004613"/>
    </source>
</evidence>
<evidence type="ECO:0000259" key="8">
    <source>
        <dbReference type="PROSITE" id="PS50022"/>
    </source>
</evidence>
<dbReference type="Proteomes" id="UP000085678">
    <property type="component" value="Unplaced"/>
</dbReference>
<evidence type="ECO:0000256" key="6">
    <source>
        <dbReference type="ARBA" id="ARBA00023157"/>
    </source>
</evidence>
<evidence type="ECO:0000313" key="9">
    <source>
        <dbReference type="Proteomes" id="UP000085678"/>
    </source>
</evidence>
<proteinExistence type="predicted"/>
<evidence type="ECO:0000256" key="5">
    <source>
        <dbReference type="ARBA" id="ARBA00023136"/>
    </source>
</evidence>
<evidence type="ECO:0000313" key="10">
    <source>
        <dbReference type="RefSeq" id="XP_013400452.1"/>
    </source>
</evidence>
<feature type="signal peptide" evidence="7">
    <location>
        <begin position="1"/>
        <end position="20"/>
    </location>
</feature>
<dbReference type="InterPro" id="IPR000421">
    <property type="entry name" value="FA58C"/>
</dbReference>
<dbReference type="OrthoDB" id="6094239at2759"/>
<accession>A0A1S3IQG0</accession>
<comment type="subcellular location">
    <subcellularLocation>
        <location evidence="1">Endomembrane system</location>
        <topology evidence="1">Peripheral membrane protein</topology>
    </subcellularLocation>
    <subcellularLocation>
        <location evidence="2">Secreted</location>
    </subcellularLocation>
</comment>
<dbReference type="AlphaFoldDB" id="A0A1S3IQG0"/>
<dbReference type="GeneID" id="106166440"/>
<dbReference type="Pfam" id="PF00754">
    <property type="entry name" value="F5_F8_type_C"/>
    <property type="match status" value="1"/>
</dbReference>
<dbReference type="GO" id="GO:0005886">
    <property type="term" value="C:plasma membrane"/>
    <property type="evidence" value="ECO:0007669"/>
    <property type="project" value="TreeGrafter"/>
</dbReference>
<organism evidence="9 10">
    <name type="scientific">Lingula anatina</name>
    <name type="common">Brachiopod</name>
    <name type="synonym">Lingula unguis</name>
    <dbReference type="NCBI Taxonomy" id="7574"/>
    <lineage>
        <taxon>Eukaryota</taxon>
        <taxon>Metazoa</taxon>
        <taxon>Spiralia</taxon>
        <taxon>Lophotrochozoa</taxon>
        <taxon>Brachiopoda</taxon>
        <taxon>Linguliformea</taxon>
        <taxon>Lingulata</taxon>
        <taxon>Lingulida</taxon>
        <taxon>Linguloidea</taxon>
        <taxon>Lingulidae</taxon>
        <taxon>Lingula</taxon>
    </lineage>
</organism>
<keyword evidence="3" id="KW-0964">Secreted</keyword>
<dbReference type="PROSITE" id="PS50022">
    <property type="entry name" value="FA58C_3"/>
    <property type="match status" value="1"/>
</dbReference>
<dbReference type="SMART" id="SM00231">
    <property type="entry name" value="FA58C"/>
    <property type="match status" value="1"/>
</dbReference>
<dbReference type="GO" id="GO:0038023">
    <property type="term" value="F:signaling receptor activity"/>
    <property type="evidence" value="ECO:0007669"/>
    <property type="project" value="TreeGrafter"/>
</dbReference>
<evidence type="ECO:0000256" key="3">
    <source>
        <dbReference type="ARBA" id="ARBA00022525"/>
    </source>
</evidence>
<dbReference type="GO" id="GO:0012505">
    <property type="term" value="C:endomembrane system"/>
    <property type="evidence" value="ECO:0007669"/>
    <property type="project" value="UniProtKB-SubCell"/>
</dbReference>
<dbReference type="RefSeq" id="XP_013400452.1">
    <property type="nucleotide sequence ID" value="XM_013544998.2"/>
</dbReference>
<name>A0A1S3IQG0_LINAN</name>
<evidence type="ECO:0000256" key="7">
    <source>
        <dbReference type="SAM" id="SignalP"/>
    </source>
</evidence>
<dbReference type="InterPro" id="IPR050633">
    <property type="entry name" value="Neuropilin_MCO_CoagFactor"/>
</dbReference>
<reference evidence="10" key="1">
    <citation type="submission" date="2025-08" db="UniProtKB">
        <authorList>
            <consortium name="RefSeq"/>
        </authorList>
    </citation>
    <scope>IDENTIFICATION</scope>
    <source>
        <tissue evidence="10">Gonads</tissue>
    </source>
</reference>
<evidence type="ECO:0000256" key="1">
    <source>
        <dbReference type="ARBA" id="ARBA00004184"/>
    </source>
</evidence>
<dbReference type="GO" id="GO:0005576">
    <property type="term" value="C:extracellular region"/>
    <property type="evidence" value="ECO:0007669"/>
    <property type="project" value="UniProtKB-SubCell"/>
</dbReference>
<dbReference type="InterPro" id="IPR008979">
    <property type="entry name" value="Galactose-bd-like_sf"/>
</dbReference>
<keyword evidence="7" id="KW-0732">Signal</keyword>
<keyword evidence="9" id="KW-1185">Reference proteome</keyword>
<evidence type="ECO:0000256" key="4">
    <source>
        <dbReference type="ARBA" id="ARBA00022889"/>
    </source>
</evidence>
<protein>
    <submittedName>
        <fullName evidence="10">Lactadherin-like</fullName>
    </submittedName>
</protein>